<dbReference type="VEuPathDB" id="AmoebaDB:EIN_221350"/>
<dbReference type="InterPro" id="IPR036872">
    <property type="entry name" value="CH_dom_sf"/>
</dbReference>
<organism evidence="3 4">
    <name type="scientific">Entamoeba invadens IP1</name>
    <dbReference type="NCBI Taxonomy" id="370355"/>
    <lineage>
        <taxon>Eukaryota</taxon>
        <taxon>Amoebozoa</taxon>
        <taxon>Evosea</taxon>
        <taxon>Archamoebae</taxon>
        <taxon>Mastigamoebida</taxon>
        <taxon>Entamoebidae</taxon>
        <taxon>Entamoeba</taxon>
    </lineage>
</organism>
<dbReference type="SMART" id="SM00033">
    <property type="entry name" value="CH"/>
    <property type="match status" value="2"/>
</dbReference>
<evidence type="ECO:0000259" key="2">
    <source>
        <dbReference type="PROSITE" id="PS50021"/>
    </source>
</evidence>
<dbReference type="KEGG" id="eiv:EIN_221350"/>
<dbReference type="EMBL" id="KB206756">
    <property type="protein sequence ID" value="ELP88042.1"/>
    <property type="molecule type" value="Genomic_DNA"/>
</dbReference>
<sequence>MSTTSGNTPRTEEKDIFQRKEQRWIEVQRMAFMSFMNDTLKRCPDVKPVTNFETDLKNGVTMFRFTQALTGKGNAIKYDKNPTIQMHMLENLNFALEILKSQVSNITCDVQDIYNIDIRGDKMLLGLLYLLFKKYRMAVAKIVDQSGRTLSEEDAMLAWARETTKDYSGIKLDKYIPGFNDGKGFLALCHAYTKLTGENTFDYEEISKQSPEEVLAYAYEFANTKMGIDKLLLVDEVASGTIKPSSLAVYVSSFHHAFETFIELQKLKNQLGNASGELKHQQRNKEDLINMNLELTKEIDELKKKKEELDVDITSLDKEIDEIKTSNKEKEELIKDLDEKIQADQASIKQFEEKINEFNGKNSELERTLKEQEAWHKEGDEKKMHLTNELNALQSELKSLEEELKLQEEMKNGKDITSKCEEQSKKNRVLEQELSYLEESKLEHLTATKNSAEKLEKTENEKKDVEGQLSNLSKTADEYTGALAILKKQIELHTEDLARWSEMLEGNSSVGDVESVIAKVEAENESKTSEERVKAYLEVLKKEEENIEKLYKTKVDEAKAGGEQAQKKKPITKKPAVKK</sequence>
<dbReference type="InterPro" id="IPR001715">
    <property type="entry name" value="CH_dom"/>
</dbReference>
<dbReference type="GeneID" id="14887360"/>
<dbReference type="PANTHER" id="PTHR11915">
    <property type="entry name" value="SPECTRIN/FILAMIN RELATED CYTOSKELETAL PROTEIN"/>
    <property type="match status" value="1"/>
</dbReference>
<evidence type="ECO:0000256" key="1">
    <source>
        <dbReference type="SAM" id="MobiDB-lite"/>
    </source>
</evidence>
<feature type="domain" description="Calponin-homology (CH)" evidence="2">
    <location>
        <begin position="150"/>
        <end position="259"/>
    </location>
</feature>
<dbReference type="Proteomes" id="UP000014680">
    <property type="component" value="Unassembled WGS sequence"/>
</dbReference>
<dbReference type="AlphaFoldDB" id="A0A0A1U1Y7"/>
<feature type="compositionally biased region" description="Basic residues" evidence="1">
    <location>
        <begin position="567"/>
        <end position="579"/>
    </location>
</feature>
<feature type="region of interest" description="Disordered" evidence="1">
    <location>
        <begin position="447"/>
        <end position="469"/>
    </location>
</feature>
<protein>
    <submittedName>
        <fullName evidence="3">Alpha-actinin, putative</fullName>
    </submittedName>
</protein>
<reference evidence="3 4" key="1">
    <citation type="submission" date="2012-10" db="EMBL/GenBank/DDBJ databases">
        <authorList>
            <person name="Zafar N."/>
            <person name="Inman J."/>
            <person name="Hall N."/>
            <person name="Lorenzi H."/>
            <person name="Caler E."/>
        </authorList>
    </citation>
    <scope>NUCLEOTIDE SEQUENCE [LARGE SCALE GENOMIC DNA]</scope>
    <source>
        <strain evidence="3 4">IP1</strain>
    </source>
</reference>
<dbReference type="Pfam" id="PF00307">
    <property type="entry name" value="CH"/>
    <property type="match status" value="2"/>
</dbReference>
<dbReference type="Gene3D" id="1.10.287.1490">
    <property type="match status" value="1"/>
</dbReference>
<evidence type="ECO:0000313" key="3">
    <source>
        <dbReference type="EMBL" id="ELP88042.1"/>
    </source>
</evidence>
<dbReference type="RefSeq" id="XP_004254813.1">
    <property type="nucleotide sequence ID" value="XM_004254765.1"/>
</dbReference>
<dbReference type="SUPFAM" id="SSF47576">
    <property type="entry name" value="Calponin-homology domain, CH-domain"/>
    <property type="match status" value="1"/>
</dbReference>
<name>A0A0A1U1Y7_ENTIV</name>
<accession>A0A0A1U1Y7</accession>
<feature type="region of interest" description="Disordered" evidence="1">
    <location>
        <begin position="555"/>
        <end position="579"/>
    </location>
</feature>
<dbReference type="OMA" id="QMMENIN"/>
<proteinExistence type="predicted"/>
<feature type="domain" description="Calponin-homology (CH)" evidence="2">
    <location>
        <begin position="26"/>
        <end position="136"/>
    </location>
</feature>
<evidence type="ECO:0000313" key="4">
    <source>
        <dbReference type="Proteomes" id="UP000014680"/>
    </source>
</evidence>
<dbReference type="Gene3D" id="1.10.418.10">
    <property type="entry name" value="Calponin-like domain"/>
    <property type="match status" value="2"/>
</dbReference>
<keyword evidence="4" id="KW-1185">Reference proteome</keyword>
<feature type="compositionally biased region" description="Basic and acidic residues" evidence="1">
    <location>
        <begin position="447"/>
        <end position="466"/>
    </location>
</feature>
<dbReference type="PROSITE" id="PS50021">
    <property type="entry name" value="CH"/>
    <property type="match status" value="2"/>
</dbReference>
<dbReference type="OrthoDB" id="18853at2759"/>
<gene>
    <name evidence="3" type="ORF">EIN_221350</name>
</gene>